<dbReference type="InterPro" id="IPR016163">
    <property type="entry name" value="Ald_DH_C"/>
</dbReference>
<dbReference type="InterPro" id="IPR015590">
    <property type="entry name" value="Aldehyde_DH_dom"/>
</dbReference>
<evidence type="ECO:0000313" key="4">
    <source>
        <dbReference type="EMBL" id="KAF5331393.1"/>
    </source>
</evidence>
<dbReference type="GO" id="GO:0004029">
    <property type="term" value="F:aldehyde dehydrogenase (NAD+) activity"/>
    <property type="evidence" value="ECO:0007669"/>
    <property type="project" value="TreeGrafter"/>
</dbReference>
<organism evidence="4 5">
    <name type="scientific">Ephemerocybe angulata</name>
    <dbReference type="NCBI Taxonomy" id="980116"/>
    <lineage>
        <taxon>Eukaryota</taxon>
        <taxon>Fungi</taxon>
        <taxon>Dikarya</taxon>
        <taxon>Basidiomycota</taxon>
        <taxon>Agaricomycotina</taxon>
        <taxon>Agaricomycetes</taxon>
        <taxon>Agaricomycetidae</taxon>
        <taxon>Agaricales</taxon>
        <taxon>Agaricineae</taxon>
        <taxon>Psathyrellaceae</taxon>
        <taxon>Ephemerocybe</taxon>
    </lineage>
</organism>
<name>A0A8H5FCH7_9AGAR</name>
<evidence type="ECO:0000256" key="1">
    <source>
        <dbReference type="ARBA" id="ARBA00009986"/>
    </source>
</evidence>
<dbReference type="GO" id="GO:0006081">
    <property type="term" value="P:aldehyde metabolic process"/>
    <property type="evidence" value="ECO:0007669"/>
    <property type="project" value="InterPro"/>
</dbReference>
<dbReference type="OrthoDB" id="440325at2759"/>
<dbReference type="PANTHER" id="PTHR43570:SF16">
    <property type="entry name" value="ALDEHYDE DEHYDROGENASE TYPE III, ISOFORM Q"/>
    <property type="match status" value="1"/>
</dbReference>
<dbReference type="PANTHER" id="PTHR43570">
    <property type="entry name" value="ALDEHYDE DEHYDROGENASE"/>
    <property type="match status" value="1"/>
</dbReference>
<dbReference type="Proteomes" id="UP000541558">
    <property type="component" value="Unassembled WGS sequence"/>
</dbReference>
<evidence type="ECO:0000259" key="3">
    <source>
        <dbReference type="Pfam" id="PF00171"/>
    </source>
</evidence>
<dbReference type="EMBL" id="JAACJK010000114">
    <property type="protein sequence ID" value="KAF5331393.1"/>
    <property type="molecule type" value="Genomic_DNA"/>
</dbReference>
<dbReference type="InterPro" id="IPR012394">
    <property type="entry name" value="Aldehyde_DH_NAD(P)"/>
</dbReference>
<dbReference type="Gene3D" id="3.40.605.10">
    <property type="entry name" value="Aldehyde Dehydrogenase, Chain A, domain 1"/>
    <property type="match status" value="1"/>
</dbReference>
<evidence type="ECO:0000313" key="5">
    <source>
        <dbReference type="Proteomes" id="UP000541558"/>
    </source>
</evidence>
<reference evidence="4 5" key="1">
    <citation type="journal article" date="2020" name="ISME J.">
        <title>Uncovering the hidden diversity of litter-decomposition mechanisms in mushroom-forming fungi.</title>
        <authorList>
            <person name="Floudas D."/>
            <person name="Bentzer J."/>
            <person name="Ahren D."/>
            <person name="Johansson T."/>
            <person name="Persson P."/>
            <person name="Tunlid A."/>
        </authorList>
    </citation>
    <scope>NUCLEOTIDE SEQUENCE [LARGE SCALE GENOMIC DNA]</scope>
    <source>
        <strain evidence="4 5">CBS 175.51</strain>
    </source>
</reference>
<dbReference type="InterPro" id="IPR016161">
    <property type="entry name" value="Ald_DH/histidinol_DH"/>
</dbReference>
<dbReference type="GO" id="GO:0005737">
    <property type="term" value="C:cytoplasm"/>
    <property type="evidence" value="ECO:0007669"/>
    <property type="project" value="TreeGrafter"/>
</dbReference>
<keyword evidence="2" id="KW-0560">Oxidoreductase</keyword>
<sequence length="222" mass="24115">MSTPLPEIYEPHDSFSSTFLTSLSSHTKPTKLYPDRGLELEAWVSGGKGGEIGEDDLGGEESEWGGFYHIAWNYPIILIFQPLCGVIAAGCPVLIKPSEVVPTVSKLLSEIVPKYLDPAAYGVALGGIPEITQILKLKWSHIFSTGNARVARIIPAAAAKHLTLMTFGLGGKIPVIIDGVNLGEEELVVAAWRVVWRKVIAGPRCVRFVLLRCVLVSILSWI</sequence>
<comment type="similarity">
    <text evidence="1">Belongs to the aldehyde dehydrogenase family.</text>
</comment>
<evidence type="ECO:0000256" key="2">
    <source>
        <dbReference type="ARBA" id="ARBA00023002"/>
    </source>
</evidence>
<dbReference type="InterPro" id="IPR016162">
    <property type="entry name" value="Ald_DH_N"/>
</dbReference>
<dbReference type="AlphaFoldDB" id="A0A8H5FCH7"/>
<proteinExistence type="inferred from homology"/>
<dbReference type="SUPFAM" id="SSF53720">
    <property type="entry name" value="ALDH-like"/>
    <property type="match status" value="1"/>
</dbReference>
<gene>
    <name evidence="4" type="ORF">D9611_011803</name>
</gene>
<protein>
    <recommendedName>
        <fullName evidence="3">Aldehyde dehydrogenase domain-containing protein</fullName>
    </recommendedName>
</protein>
<comment type="caution">
    <text evidence="4">The sequence shown here is derived from an EMBL/GenBank/DDBJ whole genome shotgun (WGS) entry which is preliminary data.</text>
</comment>
<dbReference type="Gene3D" id="3.40.309.10">
    <property type="entry name" value="Aldehyde Dehydrogenase, Chain A, domain 2"/>
    <property type="match status" value="1"/>
</dbReference>
<feature type="domain" description="Aldehyde dehydrogenase" evidence="3">
    <location>
        <begin position="70"/>
        <end position="178"/>
    </location>
</feature>
<accession>A0A8H5FCH7</accession>
<dbReference type="Pfam" id="PF00171">
    <property type="entry name" value="Aldedh"/>
    <property type="match status" value="1"/>
</dbReference>
<keyword evidence="5" id="KW-1185">Reference proteome</keyword>